<dbReference type="NCBIfam" id="NF011118">
    <property type="entry name" value="PRK14548.1"/>
    <property type="match status" value="1"/>
</dbReference>
<protein>
    <recommendedName>
        <fullName evidence="4">Large ribosomal subunit protein uL23</fullName>
    </recommendedName>
</protein>
<sequence length="143" mass="15978">MAEKKIAKKGKAAEKQKPAIAKAEKKTAGEKAEKKIEAPAQKEKAPEKRSSSDIEKELKNFEIIKFALISEKAVNMIERENKLTFIVNQNADKPSIKKAIEEMHKVKVDNVKIIRDRKGRKKAIVKIGKGFKASDVATRLGVI</sequence>
<evidence type="ECO:0000313" key="7">
    <source>
        <dbReference type="Proteomes" id="UP000677687"/>
    </source>
</evidence>
<evidence type="ECO:0000256" key="1">
    <source>
        <dbReference type="ARBA" id="ARBA00006700"/>
    </source>
</evidence>
<evidence type="ECO:0000256" key="2">
    <source>
        <dbReference type="ARBA" id="ARBA00022980"/>
    </source>
</evidence>
<comment type="function">
    <text evidence="4">Binds to 23S rRNA. One of the proteins that surrounds the polypeptide exit tunnel on the outside of the ribosome.</text>
</comment>
<keyword evidence="4" id="KW-0699">rRNA-binding</keyword>
<reference evidence="6" key="1">
    <citation type="submission" date="2021-03" db="EMBL/GenBank/DDBJ databases">
        <authorList>
            <person name="Jaffe A."/>
        </authorList>
    </citation>
    <scope>NUCLEOTIDE SEQUENCE</scope>
    <source>
        <strain evidence="6">RIFCSPHIGHO2_01_FULL_AR10_44_11</strain>
    </source>
</reference>
<accession>A0A8T4KTU1</accession>
<evidence type="ECO:0000256" key="3">
    <source>
        <dbReference type="ARBA" id="ARBA00023274"/>
    </source>
</evidence>
<evidence type="ECO:0000256" key="4">
    <source>
        <dbReference type="HAMAP-Rule" id="MF_01369"/>
    </source>
</evidence>
<name>A0A8T4KTU1_9ARCH</name>
<dbReference type="Proteomes" id="UP000677687">
    <property type="component" value="Unassembled WGS sequence"/>
</dbReference>
<keyword evidence="3 4" id="KW-0687">Ribonucleoprotein</keyword>
<reference evidence="6" key="2">
    <citation type="submission" date="2021-05" db="EMBL/GenBank/DDBJ databases">
        <title>Protein family content uncovers lineage relationships and bacterial pathway maintenance mechanisms in DPANN archaea.</title>
        <authorList>
            <person name="Castelle C.J."/>
            <person name="Meheust R."/>
            <person name="Jaffe A.L."/>
            <person name="Seitz K."/>
            <person name="Gong X."/>
            <person name="Baker B.J."/>
            <person name="Banfield J.F."/>
        </authorList>
    </citation>
    <scope>NUCLEOTIDE SEQUENCE</scope>
    <source>
        <strain evidence="6">RIFCSPHIGHO2_01_FULL_AR10_44_11</strain>
    </source>
</reference>
<evidence type="ECO:0000313" key="6">
    <source>
        <dbReference type="EMBL" id="MBS3057527.1"/>
    </source>
</evidence>
<dbReference type="GO" id="GO:0005840">
    <property type="term" value="C:ribosome"/>
    <property type="evidence" value="ECO:0007669"/>
    <property type="project" value="UniProtKB-KW"/>
</dbReference>
<proteinExistence type="inferred from homology"/>
<comment type="caution">
    <text evidence="6">The sequence shown here is derived from an EMBL/GenBank/DDBJ whole genome shotgun (WGS) entry which is preliminary data.</text>
</comment>
<dbReference type="GO" id="GO:0003735">
    <property type="term" value="F:structural constituent of ribosome"/>
    <property type="evidence" value="ECO:0007669"/>
    <property type="project" value="InterPro"/>
</dbReference>
<dbReference type="AlphaFoldDB" id="A0A8T4KTU1"/>
<feature type="region of interest" description="Disordered" evidence="5">
    <location>
        <begin position="1"/>
        <end position="53"/>
    </location>
</feature>
<dbReference type="Gene3D" id="3.30.70.330">
    <property type="match status" value="1"/>
</dbReference>
<dbReference type="InterPro" id="IPR012677">
    <property type="entry name" value="Nucleotide-bd_a/b_plait_sf"/>
</dbReference>
<dbReference type="GO" id="GO:0019843">
    <property type="term" value="F:rRNA binding"/>
    <property type="evidence" value="ECO:0007669"/>
    <property type="project" value="UniProtKB-UniRule"/>
</dbReference>
<comment type="subunit">
    <text evidence="4">Part of the 50S ribosomal subunit. Contacts protein L29.</text>
</comment>
<dbReference type="GO" id="GO:1990904">
    <property type="term" value="C:ribonucleoprotein complex"/>
    <property type="evidence" value="ECO:0007669"/>
    <property type="project" value="UniProtKB-KW"/>
</dbReference>
<organism evidence="6 7">
    <name type="scientific">Candidatus Iainarchaeum sp</name>
    <dbReference type="NCBI Taxonomy" id="3101447"/>
    <lineage>
        <taxon>Archaea</taxon>
        <taxon>Candidatus Iainarchaeota</taxon>
        <taxon>Candidatus Iainarchaeia</taxon>
        <taxon>Candidatus Iainarchaeales</taxon>
        <taxon>Candidatus Iainarchaeaceae</taxon>
        <taxon>Candidatus Iainarchaeum</taxon>
    </lineage>
</organism>
<gene>
    <name evidence="4" type="primary">rpl23</name>
    <name evidence="6" type="ORF">J4415_02760</name>
</gene>
<dbReference type="HAMAP" id="MF_01369_A">
    <property type="entry name" value="Ribosomal_uL23_A"/>
    <property type="match status" value="1"/>
</dbReference>
<dbReference type="GO" id="GO:0006412">
    <property type="term" value="P:translation"/>
    <property type="evidence" value="ECO:0007669"/>
    <property type="project" value="UniProtKB-UniRule"/>
</dbReference>
<comment type="similarity">
    <text evidence="1 4">Belongs to the universal ribosomal protein uL23 family.</text>
</comment>
<dbReference type="SUPFAM" id="SSF54189">
    <property type="entry name" value="Ribosomal proteins S24e, L23 and L15e"/>
    <property type="match status" value="1"/>
</dbReference>
<dbReference type="InterPro" id="IPR013025">
    <property type="entry name" value="Ribosomal_uL23-like"/>
</dbReference>
<keyword evidence="2 4" id="KW-0689">Ribosomal protein</keyword>
<dbReference type="EMBL" id="JAGVWD010000039">
    <property type="protein sequence ID" value="MBS3057527.1"/>
    <property type="molecule type" value="Genomic_DNA"/>
</dbReference>
<evidence type="ECO:0000256" key="5">
    <source>
        <dbReference type="SAM" id="MobiDB-lite"/>
    </source>
</evidence>
<dbReference type="Pfam" id="PF00276">
    <property type="entry name" value="Ribosomal_L23"/>
    <property type="match status" value="1"/>
</dbReference>
<dbReference type="InterPro" id="IPR012678">
    <property type="entry name" value="Ribosomal_uL23/eL15/eS24_sf"/>
</dbReference>
<dbReference type="PANTHER" id="PTHR11620">
    <property type="entry name" value="60S RIBOSOMAL PROTEIN L23A"/>
    <property type="match status" value="1"/>
</dbReference>
<keyword evidence="4" id="KW-0694">RNA-binding</keyword>